<evidence type="ECO:0000256" key="10">
    <source>
        <dbReference type="SAM" id="MobiDB-lite"/>
    </source>
</evidence>
<dbReference type="InterPro" id="IPR045348">
    <property type="entry name" value="CPSF4/Yth1"/>
</dbReference>
<dbReference type="PROSITE" id="PS50103">
    <property type="entry name" value="ZF_C3H1"/>
    <property type="match status" value="2"/>
</dbReference>
<evidence type="ECO:0000313" key="13">
    <source>
        <dbReference type="EMBL" id="CAH0376796.1"/>
    </source>
</evidence>
<dbReference type="Proteomes" id="UP000789595">
    <property type="component" value="Unassembled WGS sequence"/>
</dbReference>
<evidence type="ECO:0000259" key="11">
    <source>
        <dbReference type="PROSITE" id="PS50103"/>
    </source>
</evidence>
<keyword evidence="6 9" id="KW-0862">Zinc</keyword>
<proteinExistence type="predicted"/>
<dbReference type="PANTHER" id="PTHR23102:SF24">
    <property type="entry name" value="CLEAVAGE AND POLYADENYLATION SPECIFICITY FACTOR SUBUNIT 4"/>
    <property type="match status" value="1"/>
</dbReference>
<dbReference type="InterPro" id="IPR032297">
    <property type="entry name" value="Torus"/>
</dbReference>
<dbReference type="GO" id="GO:0003723">
    <property type="term" value="F:RNA binding"/>
    <property type="evidence" value="ECO:0007669"/>
    <property type="project" value="UniProtKB-KW"/>
</dbReference>
<gene>
    <name evidence="12" type="ORF">PCAL00307_LOCUS20575</name>
    <name evidence="13" type="ORF">PECAL_5P13880</name>
</gene>
<evidence type="ECO:0000256" key="1">
    <source>
        <dbReference type="ARBA" id="ARBA00004123"/>
    </source>
</evidence>
<feature type="region of interest" description="Disordered" evidence="10">
    <location>
        <begin position="174"/>
        <end position="196"/>
    </location>
</feature>
<dbReference type="SUPFAM" id="SSF90229">
    <property type="entry name" value="CCCH zinc finger"/>
    <property type="match status" value="2"/>
</dbReference>
<dbReference type="EMBL" id="CAKKNE010000005">
    <property type="protein sequence ID" value="CAH0376796.1"/>
    <property type="molecule type" value="Genomic_DNA"/>
</dbReference>
<evidence type="ECO:0000256" key="7">
    <source>
        <dbReference type="ARBA" id="ARBA00022884"/>
    </source>
</evidence>
<keyword evidence="7" id="KW-0694">RNA-binding</keyword>
<dbReference type="SMART" id="SM00356">
    <property type="entry name" value="ZnF_C3H1"/>
    <property type="match status" value="3"/>
</dbReference>
<feature type="domain" description="C3H1-type" evidence="11">
    <location>
        <begin position="71"/>
        <end position="98"/>
    </location>
</feature>
<evidence type="ECO:0000256" key="8">
    <source>
        <dbReference type="ARBA" id="ARBA00023242"/>
    </source>
</evidence>
<dbReference type="Pfam" id="PF16131">
    <property type="entry name" value="Torus"/>
    <property type="match status" value="1"/>
</dbReference>
<feature type="domain" description="C3H1-type" evidence="11">
    <location>
        <begin position="123"/>
        <end position="150"/>
    </location>
</feature>
<keyword evidence="5 9" id="KW-0863">Zinc-finger</keyword>
<feature type="zinc finger region" description="C3H1-type" evidence="9">
    <location>
        <begin position="123"/>
        <end position="150"/>
    </location>
</feature>
<evidence type="ECO:0000256" key="6">
    <source>
        <dbReference type="ARBA" id="ARBA00022833"/>
    </source>
</evidence>
<evidence type="ECO:0000256" key="2">
    <source>
        <dbReference type="ARBA" id="ARBA00022664"/>
    </source>
</evidence>
<feature type="zinc finger region" description="C3H1-type" evidence="9">
    <location>
        <begin position="71"/>
        <end position="98"/>
    </location>
</feature>
<reference evidence="13" key="2">
    <citation type="submission" date="2021-11" db="EMBL/GenBank/DDBJ databases">
        <authorList>
            <consortium name="Genoscope - CEA"/>
            <person name="William W."/>
        </authorList>
    </citation>
    <scope>NUCLEOTIDE SEQUENCE</scope>
</reference>
<keyword evidence="2" id="KW-0507">mRNA processing</keyword>
<evidence type="ECO:0000256" key="5">
    <source>
        <dbReference type="ARBA" id="ARBA00022771"/>
    </source>
</evidence>
<dbReference type="InterPro" id="IPR000571">
    <property type="entry name" value="Znf_CCCH"/>
</dbReference>
<sequence length="196" mass="22389">MAATSKRWGAGPPSVDDFDELVFDFEPFIADILPPMSITGHHQSEKARREAIERAAVSAPAGMSHQKLAEKYRTVVCRHWLRGLCMKGDNCEFLHQMDMDRMPVCRWGENCRIKDCPYKHEAEADKPQCVFYQQGFCYHGPECRYRHWKQAADKRPAIADFSLGIAQGRDFKQAAAERRRPSEARPVGMPSYALRG</sequence>
<accession>A0A6S8YHI5</accession>
<dbReference type="Gene3D" id="4.10.1000.10">
    <property type="entry name" value="Zinc finger, CCCH-type"/>
    <property type="match status" value="1"/>
</dbReference>
<keyword evidence="14" id="KW-1185">Reference proteome</keyword>
<dbReference type="GO" id="GO:0008270">
    <property type="term" value="F:zinc ion binding"/>
    <property type="evidence" value="ECO:0007669"/>
    <property type="project" value="UniProtKB-KW"/>
</dbReference>
<keyword evidence="4" id="KW-0677">Repeat</keyword>
<evidence type="ECO:0000256" key="3">
    <source>
        <dbReference type="ARBA" id="ARBA00022723"/>
    </source>
</evidence>
<evidence type="ECO:0000256" key="4">
    <source>
        <dbReference type="ARBA" id="ARBA00022737"/>
    </source>
</evidence>
<dbReference type="InterPro" id="IPR036855">
    <property type="entry name" value="Znf_CCCH_sf"/>
</dbReference>
<organism evidence="12">
    <name type="scientific">Pelagomonas calceolata</name>
    <dbReference type="NCBI Taxonomy" id="35677"/>
    <lineage>
        <taxon>Eukaryota</taxon>
        <taxon>Sar</taxon>
        <taxon>Stramenopiles</taxon>
        <taxon>Ochrophyta</taxon>
        <taxon>Pelagophyceae</taxon>
        <taxon>Pelagomonadales</taxon>
        <taxon>Pelagomonadaceae</taxon>
        <taxon>Pelagomonas</taxon>
    </lineage>
</organism>
<dbReference type="PANTHER" id="PTHR23102">
    <property type="entry name" value="CLEAVAGE AND POLYADENYLATION SPECIFICITY FACTOR SUBUNIT 4-RELATED"/>
    <property type="match status" value="1"/>
</dbReference>
<dbReference type="GO" id="GO:0006397">
    <property type="term" value="P:mRNA processing"/>
    <property type="evidence" value="ECO:0007669"/>
    <property type="project" value="UniProtKB-KW"/>
</dbReference>
<feature type="compositionally biased region" description="Basic and acidic residues" evidence="10">
    <location>
        <begin position="174"/>
        <end position="183"/>
    </location>
</feature>
<dbReference type="GO" id="GO:0005634">
    <property type="term" value="C:nucleus"/>
    <property type="evidence" value="ECO:0007669"/>
    <property type="project" value="UniProtKB-SubCell"/>
</dbReference>
<reference evidence="12" key="1">
    <citation type="submission" date="2021-01" db="EMBL/GenBank/DDBJ databases">
        <authorList>
            <person name="Corre E."/>
            <person name="Pelletier E."/>
            <person name="Niang G."/>
            <person name="Scheremetjew M."/>
            <person name="Finn R."/>
            <person name="Kale V."/>
            <person name="Holt S."/>
            <person name="Cochrane G."/>
            <person name="Meng A."/>
            <person name="Brown T."/>
            <person name="Cohen L."/>
        </authorList>
    </citation>
    <scope>NUCLEOTIDE SEQUENCE</scope>
    <source>
        <strain evidence="12">CCMP1756</strain>
    </source>
</reference>
<protein>
    <recommendedName>
        <fullName evidence="11">C3H1-type domain-containing protein</fullName>
    </recommendedName>
</protein>
<evidence type="ECO:0000313" key="12">
    <source>
        <dbReference type="EMBL" id="CAE0705127.1"/>
    </source>
</evidence>
<evidence type="ECO:0000313" key="14">
    <source>
        <dbReference type="Proteomes" id="UP000789595"/>
    </source>
</evidence>
<dbReference type="Pfam" id="PF14608">
    <property type="entry name" value="zf-CCCH_2"/>
    <property type="match status" value="2"/>
</dbReference>
<dbReference type="AlphaFoldDB" id="A0A6S8YHI5"/>
<keyword evidence="8" id="KW-0539">Nucleus</keyword>
<evidence type="ECO:0000256" key="9">
    <source>
        <dbReference type="PROSITE-ProRule" id="PRU00723"/>
    </source>
</evidence>
<name>A0A6S8YHI5_9STRA</name>
<keyword evidence="3 9" id="KW-0479">Metal-binding</keyword>
<dbReference type="OrthoDB" id="1914176at2759"/>
<dbReference type="EMBL" id="HBIW01023856">
    <property type="protein sequence ID" value="CAE0705127.1"/>
    <property type="molecule type" value="Transcribed_RNA"/>
</dbReference>
<comment type="subcellular location">
    <subcellularLocation>
        <location evidence="1">Nucleus</location>
    </subcellularLocation>
</comment>